<dbReference type="Gene3D" id="3.40.1580.10">
    <property type="entry name" value="SMI1/KNR4-like"/>
    <property type="match status" value="1"/>
</dbReference>
<gene>
    <name evidence="2" type="ORF">SAMN05444420_104153</name>
</gene>
<dbReference type="Gene3D" id="1.25.40.10">
    <property type="entry name" value="Tetratricopeptide repeat domain"/>
    <property type="match status" value="1"/>
</dbReference>
<dbReference type="InterPro" id="IPR037181">
    <property type="entry name" value="SUFU_N"/>
</dbReference>
<dbReference type="InterPro" id="IPR037883">
    <property type="entry name" value="Knr4/Smi1-like_sf"/>
</dbReference>
<dbReference type="EMBL" id="FNND01000004">
    <property type="protein sequence ID" value="SDW82211.1"/>
    <property type="molecule type" value="Genomic_DNA"/>
</dbReference>
<protein>
    <submittedName>
        <fullName evidence="2">Cell wall assembly regulator SMI1</fullName>
    </submittedName>
</protein>
<dbReference type="InterPro" id="IPR018958">
    <property type="entry name" value="Knr4/Smi1-like_dom"/>
</dbReference>
<feature type="domain" description="Knr4/Smi1-like" evidence="1">
    <location>
        <begin position="165"/>
        <end position="362"/>
    </location>
</feature>
<reference evidence="2 3" key="1">
    <citation type="submission" date="2016-10" db="EMBL/GenBank/DDBJ databases">
        <authorList>
            <person name="Varghese N."/>
            <person name="Submissions S."/>
        </authorList>
    </citation>
    <scope>NUCLEOTIDE SEQUENCE [LARGE SCALE GENOMIC DNA]</scope>
    <source>
        <strain evidence="2 3">DSM 11449</strain>
    </source>
</reference>
<proteinExistence type="predicted"/>
<name>A0A1H2WNP3_9FLAO</name>
<dbReference type="SUPFAM" id="SSF103359">
    <property type="entry name" value="Suppressor of Fused, N-terminal domain"/>
    <property type="match status" value="1"/>
</dbReference>
<keyword evidence="3" id="KW-1185">Reference proteome</keyword>
<evidence type="ECO:0000259" key="1">
    <source>
        <dbReference type="SMART" id="SM00860"/>
    </source>
</evidence>
<dbReference type="AlphaFoldDB" id="A0A1H2WNP3"/>
<dbReference type="Pfam" id="PF09346">
    <property type="entry name" value="SMI1_KNR4"/>
    <property type="match status" value="1"/>
</dbReference>
<dbReference type="Pfam" id="PF05076">
    <property type="entry name" value="SUFU"/>
    <property type="match status" value="1"/>
</dbReference>
<comment type="caution">
    <text evidence="2">The sequence shown here is derived from an EMBL/GenBank/DDBJ whole genome shotgun (WGS) entry which is preliminary data.</text>
</comment>
<sequence length="707" mass="81802">MTEQQILKKIDKWNEDDHIQAIIDFIEKLPDESKTTEVLSELGRAYNNLYWLDPSEENEKYLRRAVEVFKYLEEEIGDTESWNYRIGYSYFYLNDIDNARKYLERAPSLSGTQELLHYIALADEKGISLREAVKGGRGEVEYILEDFVKTLKEYAPPMASRLGAPATEQQIERFEQRLGFELPEEFKQLHRTFSGQQGDGPFFGVGQRFLNLDQIEEAQRNIVAFLENHFGGDWQTKQIPEEEFVDEGEVKNQLFNRKWVPFMMQHIEGEKDSYLCFDFDNDEDGIFGQLIGVTPHENLEEYDVSFVFAGLFQWLSATIEGIETGRMAYSEQKDAIEFLSSNFEPAYYDEQEREALETYIKENIGEFDEVFHELVSPDIHCDIYIVKPTPERNYYTLVTGGMGAYHMNIPEDFSGSPFAEMVIHLPATWNIKSEEEKDYWPIRWLKILSRLPIEQDTFLAWGHTVPTGEPLEGTKFTCMLLIGTDDKQGEEAIAKLPTGKEVNFYTIVPLYEQEMLYKLENDSSALLELFSEKDIPYPPVVDVNRPNVCQDYAPMQNTSLLDQVYWAFTQEHFPGLMIFWEAVKDYNSDMENSLNNFNPFGTIFKTPKVKIMYEAWIKSKRELHDFEILANEHLLEGEPDANGLYQALIVSELFSGDGASFGALELLWLIHNTLANKDLGDHIFFEGFDIEGYEEDGTPVLFINCGS</sequence>
<dbReference type="SUPFAM" id="SSF160631">
    <property type="entry name" value="SMI1/KNR4-like"/>
    <property type="match status" value="1"/>
</dbReference>
<dbReference type="GeneID" id="85017326"/>
<evidence type="ECO:0000313" key="3">
    <source>
        <dbReference type="Proteomes" id="UP000182771"/>
    </source>
</evidence>
<dbReference type="InterPro" id="IPR020941">
    <property type="entry name" value="SUFU-like_domain"/>
</dbReference>
<organism evidence="2 3">
    <name type="scientific">Capnocytophaga granulosa</name>
    <dbReference type="NCBI Taxonomy" id="45242"/>
    <lineage>
        <taxon>Bacteria</taxon>
        <taxon>Pseudomonadati</taxon>
        <taxon>Bacteroidota</taxon>
        <taxon>Flavobacteriia</taxon>
        <taxon>Flavobacteriales</taxon>
        <taxon>Flavobacteriaceae</taxon>
        <taxon>Capnocytophaga</taxon>
    </lineage>
</organism>
<dbReference type="Proteomes" id="UP000182771">
    <property type="component" value="Unassembled WGS sequence"/>
</dbReference>
<dbReference type="InterPro" id="IPR011990">
    <property type="entry name" value="TPR-like_helical_dom_sf"/>
</dbReference>
<dbReference type="SMART" id="SM00860">
    <property type="entry name" value="SMI1_KNR4"/>
    <property type="match status" value="1"/>
</dbReference>
<dbReference type="RefSeq" id="WP_016420773.1">
    <property type="nucleotide sequence ID" value="NZ_FNND01000004.1"/>
</dbReference>
<dbReference type="OrthoDB" id="4827574at2"/>
<accession>A0A1H2WNP3</accession>
<evidence type="ECO:0000313" key="2">
    <source>
        <dbReference type="EMBL" id="SDW82211.1"/>
    </source>
</evidence>